<feature type="compositionally biased region" description="Low complexity" evidence="1">
    <location>
        <begin position="60"/>
        <end position="69"/>
    </location>
</feature>
<evidence type="ECO:0000313" key="3">
    <source>
        <dbReference type="EMBL" id="KAG2497485.1"/>
    </source>
</evidence>
<feature type="compositionally biased region" description="Pro residues" evidence="1">
    <location>
        <begin position="1"/>
        <end position="16"/>
    </location>
</feature>
<gene>
    <name evidence="3" type="ORF">HYH03_004638</name>
</gene>
<evidence type="ECO:0000313" key="4">
    <source>
        <dbReference type="Proteomes" id="UP000612055"/>
    </source>
</evidence>
<dbReference type="Gene3D" id="3.10.20.90">
    <property type="entry name" value="Phosphatidylinositol 3-kinase Catalytic Subunit, Chain A, domain 1"/>
    <property type="match status" value="1"/>
</dbReference>
<evidence type="ECO:0000259" key="2">
    <source>
        <dbReference type="PROSITE" id="PS50053"/>
    </source>
</evidence>
<proteinExistence type="predicted"/>
<reference evidence="3" key="1">
    <citation type="journal article" date="2020" name="bioRxiv">
        <title>Comparative genomics of Chlamydomonas.</title>
        <authorList>
            <person name="Craig R.J."/>
            <person name="Hasan A.R."/>
            <person name="Ness R.W."/>
            <person name="Keightley P.D."/>
        </authorList>
    </citation>
    <scope>NUCLEOTIDE SEQUENCE</scope>
    <source>
        <strain evidence="3">CCAP 11/70</strain>
    </source>
</reference>
<dbReference type="Pfam" id="PF00240">
    <property type="entry name" value="ubiquitin"/>
    <property type="match status" value="1"/>
</dbReference>
<organism evidence="3 4">
    <name type="scientific">Edaphochlamys debaryana</name>
    <dbReference type="NCBI Taxonomy" id="47281"/>
    <lineage>
        <taxon>Eukaryota</taxon>
        <taxon>Viridiplantae</taxon>
        <taxon>Chlorophyta</taxon>
        <taxon>core chlorophytes</taxon>
        <taxon>Chlorophyceae</taxon>
        <taxon>CS clade</taxon>
        <taxon>Chlamydomonadales</taxon>
        <taxon>Chlamydomonadales incertae sedis</taxon>
        <taxon>Edaphochlamys</taxon>
    </lineage>
</organism>
<comment type="caution">
    <text evidence="3">The sequence shown here is derived from an EMBL/GenBank/DDBJ whole genome shotgun (WGS) entry which is preliminary data.</text>
</comment>
<dbReference type="AlphaFoldDB" id="A0A836C253"/>
<sequence>MAAPSPASPEPAPAPAPATAATTAAASSATAALLLRLLQAAAPLAGPVWEGPELAAAAGPDEAYAPAPGRDATGYEVAPSKYNPTPGTGRTGFLPVPPNPYPFYGPSEKYVPVVQADGGQLSEWEPMYAPSREQAEADRARAYEAGVPHGYVAPGSDASASEARLELWVVSELHDDSEYGPSRDPATGCHSGGAFVVRVGARTRLEALRAAIRDAGGIPPALQKLSYAGKALDDSQRTLEHYGVAYWHKRFPHWPIKIRRF</sequence>
<feature type="region of interest" description="Disordered" evidence="1">
    <location>
        <begin position="1"/>
        <end position="21"/>
    </location>
</feature>
<dbReference type="InterPro" id="IPR029071">
    <property type="entry name" value="Ubiquitin-like_domsf"/>
</dbReference>
<dbReference type="CDD" id="cd17039">
    <property type="entry name" value="Ubl_ubiquitin_like"/>
    <property type="match status" value="1"/>
</dbReference>
<evidence type="ECO:0000256" key="1">
    <source>
        <dbReference type="SAM" id="MobiDB-lite"/>
    </source>
</evidence>
<accession>A0A836C253</accession>
<feature type="region of interest" description="Disordered" evidence="1">
    <location>
        <begin position="60"/>
        <end position="94"/>
    </location>
</feature>
<dbReference type="OrthoDB" id="1047367at2759"/>
<dbReference type="SUPFAM" id="SSF54236">
    <property type="entry name" value="Ubiquitin-like"/>
    <property type="match status" value="1"/>
</dbReference>
<protein>
    <recommendedName>
        <fullName evidence="2">Ubiquitin-like domain-containing protein</fullName>
    </recommendedName>
</protein>
<keyword evidence="4" id="KW-1185">Reference proteome</keyword>
<feature type="domain" description="Ubiquitin-like" evidence="2">
    <location>
        <begin position="191"/>
        <end position="244"/>
    </location>
</feature>
<dbReference type="PROSITE" id="PS50053">
    <property type="entry name" value="UBIQUITIN_2"/>
    <property type="match status" value="1"/>
</dbReference>
<dbReference type="InterPro" id="IPR000626">
    <property type="entry name" value="Ubiquitin-like_dom"/>
</dbReference>
<name>A0A836C253_9CHLO</name>
<dbReference type="EMBL" id="JAEHOE010000014">
    <property type="protein sequence ID" value="KAG2497485.1"/>
    <property type="molecule type" value="Genomic_DNA"/>
</dbReference>
<dbReference type="Proteomes" id="UP000612055">
    <property type="component" value="Unassembled WGS sequence"/>
</dbReference>